<evidence type="ECO:0000313" key="2">
    <source>
        <dbReference type="EMBL" id="TNM62037.1"/>
    </source>
</evidence>
<name>A0A5C4XEZ8_9HYPH</name>
<dbReference type="Proteomes" id="UP000311605">
    <property type="component" value="Unassembled WGS sequence"/>
</dbReference>
<protein>
    <submittedName>
        <fullName evidence="2">DUF1127 domain-containing protein</fullName>
    </submittedName>
</protein>
<proteinExistence type="predicted"/>
<dbReference type="EMBL" id="VDMN01000004">
    <property type="protein sequence ID" value="TNM62037.1"/>
    <property type="molecule type" value="Genomic_DNA"/>
</dbReference>
<keyword evidence="3" id="KW-1185">Reference proteome</keyword>
<dbReference type="InterPro" id="IPR009506">
    <property type="entry name" value="YjiS-like"/>
</dbReference>
<dbReference type="RefSeq" id="WP_139677666.1">
    <property type="nucleotide sequence ID" value="NZ_VDMN01000004.1"/>
</dbReference>
<dbReference type="Pfam" id="PF06568">
    <property type="entry name" value="YjiS-like"/>
    <property type="match status" value="1"/>
</dbReference>
<evidence type="ECO:0000259" key="1">
    <source>
        <dbReference type="Pfam" id="PF06568"/>
    </source>
</evidence>
<dbReference type="OrthoDB" id="8399238at2"/>
<sequence>MRKYDEYLATIDTMYPDRYEREEALHVAGDLLQPAKMPVRAGLVAGLIDVLGNWAARRKGRQMLRDMGDEQLQDIGVTRICATREAARSRFLA</sequence>
<gene>
    <name evidence="2" type="ORF">FHP24_18205</name>
</gene>
<organism evidence="2 3">
    <name type="scientific">Aliirhizobium smilacinae</name>
    <dbReference type="NCBI Taxonomy" id="1395944"/>
    <lineage>
        <taxon>Bacteria</taxon>
        <taxon>Pseudomonadati</taxon>
        <taxon>Pseudomonadota</taxon>
        <taxon>Alphaproteobacteria</taxon>
        <taxon>Hyphomicrobiales</taxon>
        <taxon>Rhizobiaceae</taxon>
        <taxon>Aliirhizobium</taxon>
    </lineage>
</organism>
<comment type="caution">
    <text evidence="2">The sequence shown here is derived from an EMBL/GenBank/DDBJ whole genome shotgun (WGS) entry which is preliminary data.</text>
</comment>
<evidence type="ECO:0000313" key="3">
    <source>
        <dbReference type="Proteomes" id="UP000311605"/>
    </source>
</evidence>
<accession>A0A5C4XEZ8</accession>
<dbReference type="AlphaFoldDB" id="A0A5C4XEZ8"/>
<feature type="domain" description="YjiS-like" evidence="1">
    <location>
        <begin position="47"/>
        <end position="79"/>
    </location>
</feature>
<reference evidence="2 3" key="1">
    <citation type="submission" date="2019-06" db="EMBL/GenBank/DDBJ databases">
        <title>The draft genome of Rhizobium smilacinae PTYR-5.</title>
        <authorList>
            <person name="Liu L."/>
            <person name="Li L."/>
            <person name="Zhang X."/>
        </authorList>
    </citation>
    <scope>NUCLEOTIDE SEQUENCE [LARGE SCALE GENOMIC DNA]</scope>
    <source>
        <strain evidence="2 3">PTYR-5</strain>
    </source>
</reference>